<dbReference type="EMBL" id="HG996467">
    <property type="protein sequence ID" value="CAG1863068.1"/>
    <property type="molecule type" value="Genomic_DNA"/>
</dbReference>
<evidence type="ECO:0000313" key="4">
    <source>
        <dbReference type="Proteomes" id="UP000012960"/>
    </source>
</evidence>
<keyword evidence="1" id="KW-0732">Signal</keyword>
<dbReference type="Proteomes" id="UP000012960">
    <property type="component" value="Unplaced"/>
</dbReference>
<evidence type="ECO:0000256" key="1">
    <source>
        <dbReference type="SAM" id="SignalP"/>
    </source>
</evidence>
<proteinExistence type="predicted"/>
<sequence>MLTFGFCLQHYLCVLVELGEGTREREREREREMTPMNIFYTFYQTSLGQVYEITESCSQETHCIFLLGKTKPYDRINQTEKTRSTRIHSVRRTWYIASQAVDTCKRISGPRTSTSEHDQIRTLTLVLNLKKPFLSREKQIAESNDVREDPTKIGP</sequence>
<accession>A0A804I6M8</accession>
<evidence type="ECO:0000313" key="2">
    <source>
        <dbReference type="EMBL" id="CAG1863068.1"/>
    </source>
</evidence>
<feature type="signal peptide" evidence="1">
    <location>
        <begin position="1"/>
        <end position="21"/>
    </location>
</feature>
<dbReference type="EnsemblPlants" id="Ma02_t24930.1">
    <property type="protein sequence ID" value="Ma02_p24930.1"/>
    <property type="gene ID" value="Ma02_g24930"/>
</dbReference>
<protein>
    <submittedName>
        <fullName evidence="2">(wild Malaysian banana) hypothetical protein</fullName>
    </submittedName>
</protein>
<dbReference type="Gramene" id="Ma02_t24930.1">
    <property type="protein sequence ID" value="Ma02_p24930.1"/>
    <property type="gene ID" value="Ma02_g24930"/>
</dbReference>
<evidence type="ECO:0000313" key="3">
    <source>
        <dbReference type="EnsemblPlants" id="Ma02_p24930.1"/>
    </source>
</evidence>
<keyword evidence="4" id="KW-1185">Reference proteome</keyword>
<reference evidence="2" key="1">
    <citation type="submission" date="2021-03" db="EMBL/GenBank/DDBJ databases">
        <authorList>
            <consortium name="Genoscope - CEA"/>
            <person name="William W."/>
        </authorList>
    </citation>
    <scope>NUCLEOTIDE SEQUENCE</scope>
    <source>
        <strain evidence="2">Doubled-haploid Pahang</strain>
    </source>
</reference>
<gene>
    <name evidence="2" type="ORF">GSMUA_79630.1</name>
</gene>
<organism evidence="3 4">
    <name type="scientific">Musa acuminata subsp. malaccensis</name>
    <name type="common">Wild banana</name>
    <name type="synonym">Musa malaccensis</name>
    <dbReference type="NCBI Taxonomy" id="214687"/>
    <lineage>
        <taxon>Eukaryota</taxon>
        <taxon>Viridiplantae</taxon>
        <taxon>Streptophyta</taxon>
        <taxon>Embryophyta</taxon>
        <taxon>Tracheophyta</taxon>
        <taxon>Spermatophyta</taxon>
        <taxon>Magnoliopsida</taxon>
        <taxon>Liliopsida</taxon>
        <taxon>Zingiberales</taxon>
        <taxon>Musaceae</taxon>
        <taxon>Musa</taxon>
    </lineage>
</organism>
<feature type="chain" id="PRO_5036219717" evidence="1">
    <location>
        <begin position="22"/>
        <end position="155"/>
    </location>
</feature>
<dbReference type="InParanoid" id="A0A804I6M8"/>
<name>A0A804I6M8_MUSAM</name>
<reference evidence="3" key="2">
    <citation type="submission" date="2021-05" db="UniProtKB">
        <authorList>
            <consortium name="EnsemblPlants"/>
        </authorList>
    </citation>
    <scope>IDENTIFICATION</scope>
    <source>
        <strain evidence="3">subsp. malaccensis</strain>
    </source>
</reference>
<dbReference type="AlphaFoldDB" id="A0A804I6M8"/>